<dbReference type="AlphaFoldDB" id="A0A2M7T5N2"/>
<feature type="non-terminal residue" evidence="2">
    <location>
        <position position="1"/>
    </location>
</feature>
<protein>
    <recommendedName>
        <fullName evidence="1">Anti-sigma-28 factor FlgM C-terminal domain-containing protein</fullName>
    </recommendedName>
</protein>
<dbReference type="Pfam" id="PF04316">
    <property type="entry name" value="FlgM"/>
    <property type="match status" value="1"/>
</dbReference>
<proteinExistence type="predicted"/>
<evidence type="ECO:0000313" key="2">
    <source>
        <dbReference type="EMBL" id="PIZ35558.1"/>
    </source>
</evidence>
<dbReference type="SUPFAM" id="SSF101498">
    <property type="entry name" value="Anti-sigma factor FlgM"/>
    <property type="match status" value="1"/>
</dbReference>
<sequence>RSQEVVKAKEAYEKLPDTRSDLVDELKSKIEAGKYNVASKDVAEKIIHRAVVDKTV</sequence>
<evidence type="ECO:0000313" key="3">
    <source>
        <dbReference type="Proteomes" id="UP000230956"/>
    </source>
</evidence>
<dbReference type="EMBL" id="PFNG01000235">
    <property type="protein sequence ID" value="PIZ35558.1"/>
    <property type="molecule type" value="Genomic_DNA"/>
</dbReference>
<evidence type="ECO:0000259" key="1">
    <source>
        <dbReference type="Pfam" id="PF04316"/>
    </source>
</evidence>
<dbReference type="InterPro" id="IPR035890">
    <property type="entry name" value="Anti-sigma-28_factor_FlgM_sf"/>
</dbReference>
<accession>A0A2M7T5N2</accession>
<dbReference type="Proteomes" id="UP000230956">
    <property type="component" value="Unassembled WGS sequence"/>
</dbReference>
<gene>
    <name evidence="2" type="ORF">COY37_10155</name>
</gene>
<reference evidence="3" key="1">
    <citation type="submission" date="2017-09" db="EMBL/GenBank/DDBJ databases">
        <title>Depth-based differentiation of microbial function through sediment-hosted aquifers and enrichment of novel symbionts in the deep terrestrial subsurface.</title>
        <authorList>
            <person name="Probst A.J."/>
            <person name="Ladd B."/>
            <person name="Jarett J.K."/>
            <person name="Geller-Mcgrath D.E."/>
            <person name="Sieber C.M.K."/>
            <person name="Emerson J.B."/>
            <person name="Anantharaman K."/>
            <person name="Thomas B.C."/>
            <person name="Malmstrom R."/>
            <person name="Stieglmeier M."/>
            <person name="Klingl A."/>
            <person name="Woyke T."/>
            <person name="Ryan C.M."/>
            <person name="Banfield J.F."/>
        </authorList>
    </citation>
    <scope>NUCLEOTIDE SEQUENCE [LARGE SCALE GENOMIC DNA]</scope>
</reference>
<dbReference type="InterPro" id="IPR031316">
    <property type="entry name" value="FlgM_C"/>
</dbReference>
<organism evidence="2 3">
    <name type="scientific">Candidatus Aquicultor secundus</name>
    <dbReference type="NCBI Taxonomy" id="1973895"/>
    <lineage>
        <taxon>Bacteria</taxon>
        <taxon>Bacillati</taxon>
        <taxon>Actinomycetota</taxon>
        <taxon>Candidatus Aquicultoria</taxon>
        <taxon>Candidatus Aquicultorales</taxon>
        <taxon>Candidatus Aquicultoraceae</taxon>
        <taxon>Candidatus Aquicultor</taxon>
    </lineage>
</organism>
<comment type="caution">
    <text evidence="2">The sequence shown here is derived from an EMBL/GenBank/DDBJ whole genome shotgun (WGS) entry which is preliminary data.</text>
</comment>
<name>A0A2M7T5N2_9ACTN</name>
<feature type="domain" description="Anti-sigma-28 factor FlgM C-terminal" evidence="1">
    <location>
        <begin position="2"/>
        <end position="47"/>
    </location>
</feature>